<reference evidence="2" key="1">
    <citation type="journal article" date="2013" name="Genome Biol.">
        <title>Comparative genomics of the core and accessory genomes of 48 Sinorhizobium strains comprising five genospecies.</title>
        <authorList>
            <person name="Sugawara M."/>
            <person name="Epstein B."/>
            <person name="Badgley B.D."/>
            <person name="Unno T."/>
            <person name="Xu L."/>
            <person name="Reese J."/>
            <person name="Gyaneshwar P."/>
            <person name="Denny R."/>
            <person name="Mudge J."/>
            <person name="Bharti A.K."/>
            <person name="Farmer A.D."/>
            <person name="May G.D."/>
            <person name="Woodward J.E."/>
            <person name="Medigue C."/>
            <person name="Vallenet D."/>
            <person name="Lajus A."/>
            <person name="Rouy Z."/>
            <person name="Martinez-Vaz B."/>
            <person name="Tiffin P."/>
            <person name="Young N.D."/>
            <person name="Sadowsky M.J."/>
        </authorList>
    </citation>
    <scope>NUCLEOTIDE SEQUENCE</scope>
    <source>
        <strain evidence="2">M1</strain>
    </source>
</reference>
<dbReference type="RefSeq" id="WP_153413506.1">
    <property type="nucleotide sequence ID" value="NZ_WISB01000125.1"/>
</dbReference>
<organism evidence="2">
    <name type="scientific">Sinorhizobium medicae</name>
    <dbReference type="NCBI Taxonomy" id="110321"/>
    <lineage>
        <taxon>Bacteria</taxon>
        <taxon>Pseudomonadati</taxon>
        <taxon>Pseudomonadota</taxon>
        <taxon>Alphaproteobacteria</taxon>
        <taxon>Hyphomicrobiales</taxon>
        <taxon>Rhizobiaceae</taxon>
        <taxon>Sinorhizobium/Ensifer group</taxon>
        <taxon>Sinorhizobium</taxon>
    </lineage>
</organism>
<accession>A0A6G1WQW4</accession>
<dbReference type="Pfam" id="PF24243">
    <property type="entry name" value="Phage_tail_C"/>
    <property type="match status" value="1"/>
</dbReference>
<protein>
    <recommendedName>
        <fullName evidence="1">Minor tail protein gp31 C-terminal domain-containing protein</fullName>
    </recommendedName>
</protein>
<evidence type="ECO:0000313" key="2">
    <source>
        <dbReference type="EMBL" id="MQW72005.1"/>
    </source>
</evidence>
<comment type="caution">
    <text evidence="2">The sequence shown here is derived from an EMBL/GenBank/DDBJ whole genome shotgun (WGS) entry which is preliminary data.</text>
</comment>
<proteinExistence type="predicted"/>
<name>A0A6G1WQW4_9HYPH</name>
<sequence>MATANEIWRDFNVDGVPSSGPYDPEKSQIRQWGMERVGSSAVSTIVKLTQAQYTALGTKDANTLYIIVG</sequence>
<evidence type="ECO:0000259" key="1">
    <source>
        <dbReference type="Pfam" id="PF24243"/>
    </source>
</evidence>
<dbReference type="EMBL" id="WISB01000125">
    <property type="protein sequence ID" value="MQW72005.1"/>
    <property type="molecule type" value="Genomic_DNA"/>
</dbReference>
<feature type="domain" description="Minor tail protein gp31 C-terminal" evidence="1">
    <location>
        <begin position="44"/>
        <end position="68"/>
    </location>
</feature>
<dbReference type="InterPro" id="IPR056923">
    <property type="entry name" value="Minor_tail_gp31_C"/>
</dbReference>
<gene>
    <name evidence="2" type="ORF">GHJ91_23320</name>
</gene>
<dbReference type="AlphaFoldDB" id="A0A6G1WQW4"/>